<keyword evidence="4" id="KW-1185">Reference proteome</keyword>
<organism evidence="3 4">
    <name type="scientific">Candidatus Gullanella endobia</name>
    <dbReference type="NCBI Taxonomy" id="1070130"/>
    <lineage>
        <taxon>Bacteria</taxon>
        <taxon>Pseudomonadati</taxon>
        <taxon>Pseudomonadota</taxon>
        <taxon>Gammaproteobacteria</taxon>
        <taxon>Enterobacterales</taxon>
        <taxon>Enterobacteriaceae</taxon>
        <taxon>Candidatus Gullanella</taxon>
    </lineage>
</organism>
<dbReference type="SUPFAM" id="SSF89919">
    <property type="entry name" value="Ribosome-binding factor A, RbfA"/>
    <property type="match status" value="1"/>
</dbReference>
<keyword evidence="2" id="KW-0963">Cytoplasm</keyword>
<dbReference type="STRING" id="1070130.FVIR_GE00243"/>
<dbReference type="KEGG" id="ged:FVIR_GE00243"/>
<accession>A0A143WR04</accession>
<dbReference type="PANTHER" id="PTHR33515:SF1">
    <property type="entry name" value="RIBOSOME-BINDING FACTOR A, CHLOROPLASTIC-RELATED"/>
    <property type="match status" value="1"/>
</dbReference>
<dbReference type="GO" id="GO:0043024">
    <property type="term" value="F:ribosomal small subunit binding"/>
    <property type="evidence" value="ECO:0007669"/>
    <property type="project" value="TreeGrafter"/>
</dbReference>
<dbReference type="InterPro" id="IPR020053">
    <property type="entry name" value="Ribosome-bd_factorA_CS"/>
</dbReference>
<proteinExistence type="inferred from homology"/>
<dbReference type="Pfam" id="PF02033">
    <property type="entry name" value="RBFA"/>
    <property type="match status" value="1"/>
</dbReference>
<dbReference type="Gene3D" id="3.30.300.20">
    <property type="match status" value="1"/>
</dbReference>
<dbReference type="InterPro" id="IPR023799">
    <property type="entry name" value="RbfA_dom_sf"/>
</dbReference>
<dbReference type="GO" id="GO:0030490">
    <property type="term" value="P:maturation of SSU-rRNA"/>
    <property type="evidence" value="ECO:0007669"/>
    <property type="project" value="UniProtKB-UniRule"/>
</dbReference>
<dbReference type="GO" id="GO:0005829">
    <property type="term" value="C:cytosol"/>
    <property type="evidence" value="ECO:0007669"/>
    <property type="project" value="TreeGrafter"/>
</dbReference>
<keyword evidence="1 2" id="KW-0690">Ribosome biogenesis</keyword>
<dbReference type="OrthoDB" id="307788at2"/>
<comment type="function">
    <text evidence="2">One of several proteins that assist in the late maturation steps of the functional core of the 30S ribosomal subunit. Associates with free 30S ribosomal subunits (but not with 30S subunits that are part of 70S ribosomes or polysomes). Required for efficient processing of 16S rRNA. May interact with the 5'-terminal helix region of 16S rRNA.</text>
</comment>
<sequence length="118" mass="13449">MTKKYSRIQRVSQTIQREIAIILQNEIKDPRIGIVTVSGIQISRDLSYAKVFVTFLNKNNTEQKKTSIQTLQNAVGFIRSLLGKAIHLRIIPKLTFVYDNSLLEGIHISNLINQAIKK</sequence>
<dbReference type="InterPro" id="IPR000238">
    <property type="entry name" value="RbfA"/>
</dbReference>
<comment type="similarity">
    <text evidence="2">Belongs to the RbfA family.</text>
</comment>
<dbReference type="PROSITE" id="PS01319">
    <property type="entry name" value="RBFA"/>
    <property type="match status" value="1"/>
</dbReference>
<evidence type="ECO:0000256" key="2">
    <source>
        <dbReference type="HAMAP-Rule" id="MF_00003"/>
    </source>
</evidence>
<reference evidence="4" key="1">
    <citation type="submission" date="2016-01" db="EMBL/GenBank/DDBJ databases">
        <authorList>
            <person name="Husnik F."/>
        </authorList>
    </citation>
    <scope>NUCLEOTIDE SEQUENCE [LARGE SCALE GENOMIC DNA]</scope>
</reference>
<gene>
    <name evidence="2 3" type="primary">rbfA</name>
    <name evidence="3" type="ORF">FVIR_GE00243</name>
</gene>
<dbReference type="EMBL" id="LN999832">
    <property type="protein sequence ID" value="CUX96113.1"/>
    <property type="molecule type" value="Genomic_DNA"/>
</dbReference>
<protein>
    <recommendedName>
        <fullName evidence="2">Ribosome-binding factor A</fullName>
    </recommendedName>
</protein>
<name>A0A143WR04_9ENTR</name>
<dbReference type="InterPro" id="IPR015946">
    <property type="entry name" value="KH_dom-like_a/b"/>
</dbReference>
<dbReference type="PATRIC" id="fig|1070130.3.peg.390"/>
<dbReference type="HAMAP" id="MF_00003">
    <property type="entry name" value="RbfA"/>
    <property type="match status" value="1"/>
</dbReference>
<evidence type="ECO:0000256" key="1">
    <source>
        <dbReference type="ARBA" id="ARBA00022517"/>
    </source>
</evidence>
<comment type="subcellular location">
    <subcellularLocation>
        <location evidence="2">Cytoplasm</location>
    </subcellularLocation>
</comment>
<dbReference type="RefSeq" id="WP_067497901.1">
    <property type="nucleotide sequence ID" value="NZ_LN999832.1"/>
</dbReference>
<dbReference type="NCBIfam" id="TIGR00082">
    <property type="entry name" value="rbfA"/>
    <property type="match status" value="1"/>
</dbReference>
<comment type="subunit">
    <text evidence="2">Monomer. Binds 30S ribosomal subunits, but not 50S ribosomal subunits or 70S ribosomes.</text>
</comment>
<evidence type="ECO:0000313" key="3">
    <source>
        <dbReference type="EMBL" id="CUX96113.1"/>
    </source>
</evidence>
<dbReference type="AlphaFoldDB" id="A0A143WR04"/>
<dbReference type="PANTHER" id="PTHR33515">
    <property type="entry name" value="RIBOSOME-BINDING FACTOR A, CHLOROPLASTIC-RELATED"/>
    <property type="match status" value="1"/>
</dbReference>
<evidence type="ECO:0000313" key="4">
    <source>
        <dbReference type="Proteomes" id="UP000095665"/>
    </source>
</evidence>
<dbReference type="Proteomes" id="UP000095665">
    <property type="component" value="Chromosome I"/>
</dbReference>